<evidence type="ECO:0000313" key="4">
    <source>
        <dbReference type="Proteomes" id="UP001501788"/>
    </source>
</evidence>
<accession>A0ABP8LBJ0</accession>
<evidence type="ECO:0000313" key="3">
    <source>
        <dbReference type="EMBL" id="GAA4425293.1"/>
    </source>
</evidence>
<sequence length="317" mass="33394">MPIAAPRSDHRRSLSPTARPLAGTRPWHLPVAHLARALAVAAALGVLAGCAIQGSATLPAAEAPIALADWPIRVAALPAVPVLLLGEQHDAPEHQQLQREAVQALAARGRLAALVMEMAERGHSTAGLPRTATATEVQAALRWQDTAWPWAAYGPVVMAAVQAGVPVLGGNLPRSQMRAAMQNTAWDAHLPPAALAQQHTAIRDGHCGLLPEAQIGPMARIQIARDAAMAQTAHEALQPGRTVVLVAGNGHVLRRLGVPTHWPTDFKSKVVAAQQGQAQAAIKTEADWVVLTPALPPRDACAELRERWQAPARPAPG</sequence>
<gene>
    <name evidence="3" type="ORF">GCM10023090_19970</name>
</gene>
<protein>
    <recommendedName>
        <fullName evidence="2">Haem-binding uptake Tiki superfamily ChaN domain-containing protein</fullName>
    </recommendedName>
</protein>
<keyword evidence="4" id="KW-1185">Reference proteome</keyword>
<comment type="caution">
    <text evidence="3">The sequence shown here is derived from an EMBL/GenBank/DDBJ whole genome shotgun (WGS) entry which is preliminary data.</text>
</comment>
<dbReference type="Proteomes" id="UP001501788">
    <property type="component" value="Unassembled WGS sequence"/>
</dbReference>
<dbReference type="CDD" id="cd14727">
    <property type="entry name" value="ChanN-like"/>
    <property type="match status" value="1"/>
</dbReference>
<dbReference type="InterPro" id="IPR007314">
    <property type="entry name" value="Cofac_haem-bd_dom"/>
</dbReference>
<evidence type="ECO:0000256" key="1">
    <source>
        <dbReference type="SAM" id="MobiDB-lite"/>
    </source>
</evidence>
<organism evidence="3 4">
    <name type="scientific">Acidovorax lacteus</name>
    <dbReference type="NCBI Taxonomy" id="1924988"/>
    <lineage>
        <taxon>Bacteria</taxon>
        <taxon>Pseudomonadati</taxon>
        <taxon>Pseudomonadota</taxon>
        <taxon>Betaproteobacteria</taxon>
        <taxon>Burkholderiales</taxon>
        <taxon>Comamonadaceae</taxon>
        <taxon>Acidovorax</taxon>
    </lineage>
</organism>
<feature type="domain" description="Haem-binding uptake Tiki superfamily ChaN" evidence="2">
    <location>
        <begin position="76"/>
        <end position="261"/>
    </location>
</feature>
<name>A0ABP8LBJ0_9BURK</name>
<feature type="region of interest" description="Disordered" evidence="1">
    <location>
        <begin position="1"/>
        <end position="21"/>
    </location>
</feature>
<dbReference type="Gene3D" id="3.40.50.11550">
    <property type="match status" value="1"/>
</dbReference>
<reference evidence="4" key="1">
    <citation type="journal article" date="2019" name="Int. J. Syst. Evol. Microbiol.">
        <title>The Global Catalogue of Microorganisms (GCM) 10K type strain sequencing project: providing services to taxonomists for standard genome sequencing and annotation.</title>
        <authorList>
            <consortium name="The Broad Institute Genomics Platform"/>
            <consortium name="The Broad Institute Genome Sequencing Center for Infectious Disease"/>
            <person name="Wu L."/>
            <person name="Ma J."/>
        </authorList>
    </citation>
    <scope>NUCLEOTIDE SEQUENCE [LARGE SCALE GENOMIC DNA]</scope>
    <source>
        <strain evidence="4">JCM 31890</strain>
    </source>
</reference>
<dbReference type="SUPFAM" id="SSF159501">
    <property type="entry name" value="EreA/ChaN-like"/>
    <property type="match status" value="1"/>
</dbReference>
<dbReference type="Gene3D" id="1.10.8.760">
    <property type="entry name" value="Haem-binding uptake, Tiki superfamily, ChaN, domain 2"/>
    <property type="match status" value="1"/>
</dbReference>
<dbReference type="Pfam" id="PF04187">
    <property type="entry name" value="Cofac_haem_bdg"/>
    <property type="match status" value="1"/>
</dbReference>
<evidence type="ECO:0000259" key="2">
    <source>
        <dbReference type="Pfam" id="PF04187"/>
    </source>
</evidence>
<dbReference type="RefSeq" id="WP_345064158.1">
    <property type="nucleotide sequence ID" value="NZ_BAABEX010000013.1"/>
</dbReference>
<proteinExistence type="predicted"/>
<dbReference type="EMBL" id="BAABEX010000013">
    <property type="protein sequence ID" value="GAA4425293.1"/>
    <property type="molecule type" value="Genomic_DNA"/>
</dbReference>